<evidence type="ECO:0000256" key="1">
    <source>
        <dbReference type="ARBA" id="ARBA00011738"/>
    </source>
</evidence>
<dbReference type="InterPro" id="IPR013471">
    <property type="entry name" value="RNase_Z/BN"/>
</dbReference>
<dbReference type="CDD" id="cd07717">
    <property type="entry name" value="RNaseZ_ZiPD-like_MBL-fold"/>
    <property type="match status" value="1"/>
</dbReference>
<accession>A0A9X4AN05</accession>
<evidence type="ECO:0000256" key="5">
    <source>
        <dbReference type="ARBA" id="ARBA00022723"/>
    </source>
</evidence>
<dbReference type="GO" id="GO:0042802">
    <property type="term" value="F:identical protein binding"/>
    <property type="evidence" value="ECO:0007669"/>
    <property type="project" value="UniProtKB-ARBA"/>
</dbReference>
<keyword evidence="8 10" id="KW-0862">Zinc</keyword>
<feature type="binding site" evidence="10">
    <location>
        <position position="63"/>
    </location>
    <ligand>
        <name>Zn(2+)</name>
        <dbReference type="ChEBI" id="CHEBI:29105"/>
        <label>1</label>
        <note>catalytic</note>
    </ligand>
</feature>
<evidence type="ECO:0000256" key="3">
    <source>
        <dbReference type="ARBA" id="ARBA00022694"/>
    </source>
</evidence>
<keyword evidence="3 10" id="KW-0819">tRNA processing</keyword>
<dbReference type="NCBIfam" id="TIGR02651">
    <property type="entry name" value="RNase_Z"/>
    <property type="match status" value="1"/>
</dbReference>
<evidence type="ECO:0000256" key="7">
    <source>
        <dbReference type="ARBA" id="ARBA00022801"/>
    </source>
</evidence>
<name>A0A9X4AN05_9BACI</name>
<evidence type="ECO:0000256" key="10">
    <source>
        <dbReference type="HAMAP-Rule" id="MF_01818"/>
    </source>
</evidence>
<feature type="active site" description="Proton acceptor" evidence="10">
    <location>
        <position position="67"/>
    </location>
</feature>
<comment type="similarity">
    <text evidence="10">Belongs to the RNase Z family.</text>
</comment>
<feature type="binding site" evidence="10">
    <location>
        <position position="68"/>
    </location>
    <ligand>
        <name>Zn(2+)</name>
        <dbReference type="ChEBI" id="CHEBI:29105"/>
        <label>2</label>
        <note>catalytic</note>
    </ligand>
</feature>
<dbReference type="NCBIfam" id="NF000801">
    <property type="entry name" value="PRK00055.1-3"/>
    <property type="match status" value="1"/>
</dbReference>
<dbReference type="HAMAP" id="MF_01818">
    <property type="entry name" value="RNase_Z_BN"/>
    <property type="match status" value="1"/>
</dbReference>
<organism evidence="11 12">
    <name type="scientific">Terrihalobacillus insolitus</name>
    <dbReference type="NCBI Taxonomy" id="2950438"/>
    <lineage>
        <taxon>Bacteria</taxon>
        <taxon>Bacillati</taxon>
        <taxon>Bacillota</taxon>
        <taxon>Bacilli</taxon>
        <taxon>Bacillales</taxon>
        <taxon>Bacillaceae</taxon>
        <taxon>Terrihalobacillus</taxon>
    </lineage>
</organism>
<keyword evidence="12" id="KW-1185">Reference proteome</keyword>
<dbReference type="InterPro" id="IPR036866">
    <property type="entry name" value="RibonucZ/Hydroxyglut_hydro"/>
</dbReference>
<feature type="binding site" evidence="10">
    <location>
        <position position="65"/>
    </location>
    <ligand>
        <name>Zn(2+)</name>
        <dbReference type="ChEBI" id="CHEBI:29105"/>
        <label>1</label>
        <note>catalytic</note>
    </ligand>
</feature>
<feature type="binding site" evidence="10">
    <location>
        <position position="211"/>
    </location>
    <ligand>
        <name>Zn(2+)</name>
        <dbReference type="ChEBI" id="CHEBI:29105"/>
        <label>1</label>
        <note>catalytic</note>
    </ligand>
</feature>
<comment type="cofactor">
    <cofactor evidence="10">
        <name>Zn(2+)</name>
        <dbReference type="ChEBI" id="CHEBI:29105"/>
    </cofactor>
    <text evidence="10">Binds 2 Zn(2+) ions.</text>
</comment>
<keyword evidence="6 10" id="KW-0255">Endonuclease</keyword>
<sequence>MELFFLGTGSGLPSKRRNVTSIALQMLQERGSIWIFDCGEATQHQILKTSIRPRRIEKIFITHLHGDHIYGLPGLLSSRSFQGGETALKLYGPRGLKNFVETSLSVSDTHLPYQLEIIEVEPGVIFEDFQFTVTCQLLDHGIQSYGYQIIEKDLPGELLVDKLKQNGIEPGPIYQQIKQQKTITLENGKIIHGEDYTGPAKPGRVTTILGDTRYKPDLCSFVEGSDVLVHEATFCKEDEALAYPYHHSTAEQAATLAQQSKVKHLILTHFSSRYQEEGEGKLLNEAQTIFQNTTLARDFLQVDIPRKG</sequence>
<dbReference type="Gene3D" id="3.60.15.10">
    <property type="entry name" value="Ribonuclease Z/Hydroxyacylglutathione hydrolase-like"/>
    <property type="match status" value="1"/>
</dbReference>
<protein>
    <recommendedName>
        <fullName evidence="2 10">Ribonuclease Z</fullName>
        <shortName evidence="10">RNase Z</shortName>
        <ecNumber evidence="2 10">3.1.26.11</ecNumber>
    </recommendedName>
    <alternativeName>
        <fullName evidence="10">tRNA 3 endonuclease</fullName>
    </alternativeName>
    <alternativeName>
        <fullName evidence="10">tRNase Z</fullName>
    </alternativeName>
</protein>
<dbReference type="Pfam" id="PF23023">
    <property type="entry name" value="Anti-Pycsar_Apyc1"/>
    <property type="match status" value="1"/>
</dbReference>
<dbReference type="GO" id="GO:0008270">
    <property type="term" value="F:zinc ion binding"/>
    <property type="evidence" value="ECO:0007669"/>
    <property type="project" value="UniProtKB-UniRule"/>
</dbReference>
<proteinExistence type="inferred from homology"/>
<feature type="binding site" evidence="10">
    <location>
        <position position="140"/>
    </location>
    <ligand>
        <name>Zn(2+)</name>
        <dbReference type="ChEBI" id="CHEBI:29105"/>
        <label>1</label>
        <note>catalytic</note>
    </ligand>
</feature>
<dbReference type="GO" id="GO:0042781">
    <property type="term" value="F:3'-tRNA processing endoribonuclease activity"/>
    <property type="evidence" value="ECO:0007669"/>
    <property type="project" value="UniProtKB-UniRule"/>
</dbReference>
<comment type="subunit">
    <text evidence="1 10">Homodimer.</text>
</comment>
<comment type="catalytic activity">
    <reaction evidence="10">
        <text>Endonucleolytic cleavage of RNA, removing extra 3' nucleotides from tRNA precursor, generating 3' termini of tRNAs. A 3'-hydroxy group is left at the tRNA terminus and a 5'-phosphoryl group is left at the trailer molecule.</text>
        <dbReference type="EC" id="3.1.26.11"/>
    </reaction>
</comment>
<evidence type="ECO:0000256" key="8">
    <source>
        <dbReference type="ARBA" id="ARBA00022833"/>
    </source>
</evidence>
<dbReference type="EMBL" id="JAMQKB010000013">
    <property type="protein sequence ID" value="MDC3425349.1"/>
    <property type="molecule type" value="Genomic_DNA"/>
</dbReference>
<keyword evidence="4 10" id="KW-0540">Nuclease</keyword>
<dbReference type="PANTHER" id="PTHR46018">
    <property type="entry name" value="ZINC PHOSPHODIESTERASE ELAC PROTEIN 1"/>
    <property type="match status" value="1"/>
</dbReference>
<dbReference type="AlphaFoldDB" id="A0A9X4AN05"/>
<evidence type="ECO:0000256" key="2">
    <source>
        <dbReference type="ARBA" id="ARBA00012477"/>
    </source>
</evidence>
<feature type="binding site" evidence="10">
    <location>
        <position position="211"/>
    </location>
    <ligand>
        <name>Zn(2+)</name>
        <dbReference type="ChEBI" id="CHEBI:29105"/>
        <label>2</label>
        <note>catalytic</note>
    </ligand>
</feature>
<gene>
    <name evidence="10 11" type="primary">rnz</name>
    <name evidence="11" type="ORF">NC797_12640</name>
</gene>
<reference evidence="11" key="1">
    <citation type="submission" date="2022-06" db="EMBL/GenBank/DDBJ databases">
        <title>Aquibacillus sp. a new bacterium isolated from soil saline samples.</title>
        <authorList>
            <person name="Galisteo C."/>
            <person name="De La Haba R."/>
            <person name="Sanchez-Porro C."/>
            <person name="Ventosa A."/>
        </authorList>
    </citation>
    <scope>NUCLEOTIDE SEQUENCE</scope>
    <source>
        <strain evidence="11">3ASR75-11</strain>
    </source>
</reference>
<keyword evidence="5 10" id="KW-0479">Metal-binding</keyword>
<evidence type="ECO:0000256" key="4">
    <source>
        <dbReference type="ARBA" id="ARBA00022722"/>
    </source>
</evidence>
<dbReference type="Proteomes" id="UP001145050">
    <property type="component" value="Unassembled WGS sequence"/>
</dbReference>
<dbReference type="SUPFAM" id="SSF56281">
    <property type="entry name" value="Metallo-hydrolase/oxidoreductase"/>
    <property type="match status" value="1"/>
</dbReference>
<dbReference type="RefSeq" id="WP_272437153.1">
    <property type="nucleotide sequence ID" value="NZ_JAMQKB010000013.1"/>
</dbReference>
<evidence type="ECO:0000313" key="12">
    <source>
        <dbReference type="Proteomes" id="UP001145050"/>
    </source>
</evidence>
<evidence type="ECO:0000256" key="6">
    <source>
        <dbReference type="ARBA" id="ARBA00022759"/>
    </source>
</evidence>
<evidence type="ECO:0000313" key="11">
    <source>
        <dbReference type="EMBL" id="MDC3425349.1"/>
    </source>
</evidence>
<dbReference type="FunFam" id="3.60.15.10:FF:000002">
    <property type="entry name" value="Ribonuclease Z"/>
    <property type="match status" value="1"/>
</dbReference>
<comment type="function">
    <text evidence="9 10">Zinc phosphodiesterase, which displays some tRNA 3'-processing endonuclease activity. Probably involved in tRNA maturation, by removing a 3'-trailer from precursor tRNA.</text>
</comment>
<comment type="caution">
    <text evidence="11">The sequence shown here is derived from an EMBL/GenBank/DDBJ whole genome shotgun (WGS) entry which is preliminary data.</text>
</comment>
<dbReference type="EC" id="3.1.26.11" evidence="2 10"/>
<feature type="binding site" evidence="10">
    <location>
        <position position="269"/>
    </location>
    <ligand>
        <name>Zn(2+)</name>
        <dbReference type="ChEBI" id="CHEBI:29105"/>
        <label>2</label>
        <note>catalytic</note>
    </ligand>
</feature>
<feature type="binding site" evidence="10">
    <location>
        <position position="67"/>
    </location>
    <ligand>
        <name>Zn(2+)</name>
        <dbReference type="ChEBI" id="CHEBI:29105"/>
        <label>2</label>
        <note>catalytic</note>
    </ligand>
</feature>
<dbReference type="PANTHER" id="PTHR46018:SF2">
    <property type="entry name" value="ZINC PHOSPHODIESTERASE ELAC PROTEIN 1"/>
    <property type="match status" value="1"/>
</dbReference>
<keyword evidence="7 10" id="KW-0378">Hydrolase</keyword>
<evidence type="ECO:0000256" key="9">
    <source>
        <dbReference type="ARBA" id="ARBA00057812"/>
    </source>
</evidence>